<keyword evidence="3" id="KW-1185">Reference proteome</keyword>
<gene>
    <name evidence="2" type="ORF">GCM10023318_42740</name>
</gene>
<organism evidence="2 3">
    <name type="scientific">Nocardia callitridis</name>
    <dbReference type="NCBI Taxonomy" id="648753"/>
    <lineage>
        <taxon>Bacteria</taxon>
        <taxon>Bacillati</taxon>
        <taxon>Actinomycetota</taxon>
        <taxon>Actinomycetes</taxon>
        <taxon>Mycobacteriales</taxon>
        <taxon>Nocardiaceae</taxon>
        <taxon>Nocardia</taxon>
    </lineage>
</organism>
<comment type="caution">
    <text evidence="2">The sequence shown here is derived from an EMBL/GenBank/DDBJ whole genome shotgun (WGS) entry which is preliminary data.</text>
</comment>
<accession>A0ABP9KL06</accession>
<dbReference type="CDD" id="cd05154">
    <property type="entry name" value="ACAD10_11_N-like"/>
    <property type="match status" value="1"/>
</dbReference>
<evidence type="ECO:0000259" key="1">
    <source>
        <dbReference type="Pfam" id="PF01636"/>
    </source>
</evidence>
<protein>
    <submittedName>
        <fullName evidence="2">Phosphotransferase family protein</fullName>
    </submittedName>
</protein>
<dbReference type="InterPro" id="IPR041726">
    <property type="entry name" value="ACAD10_11_N"/>
</dbReference>
<dbReference type="InterPro" id="IPR052898">
    <property type="entry name" value="ACAD10-like"/>
</dbReference>
<feature type="domain" description="Aminoglycoside phosphotransferase" evidence="1">
    <location>
        <begin position="32"/>
        <end position="247"/>
    </location>
</feature>
<dbReference type="InterPro" id="IPR002575">
    <property type="entry name" value="Aminoglycoside_PTrfase"/>
</dbReference>
<dbReference type="Gene3D" id="3.90.1200.10">
    <property type="match status" value="1"/>
</dbReference>
<sequence>MTRNGPPGIEIDALETFLRAHRPGMFDGRLAVTLISGGRSNLTYLVTDGRRKWVLRRPPLGHVLETAHDMSREYRVLEALADTDVPVPRPRVIAGPEPLGAPFYVMDFTEGTVLRERGDLDDFGTSPRDLAHNLADTLARLHLLDPAAVGLGELGRPQGFLERQVRRWQRQLLASHSRDLPELSALGERLARELPIQQPPAIVHGDYRLDNVMVDPASGRIVGVLDWEMATLGDPLTDVASMALWWDGIRGLNSPVAAVPGDVPGFPDSDVLIERYFERVGREPADLSWYLGFAYYKIAAIFEGIHYRSQQGLTVGAGFEGLGVMVPALVERGHAALVA</sequence>
<proteinExistence type="predicted"/>
<dbReference type="Pfam" id="PF01636">
    <property type="entry name" value="APH"/>
    <property type="match status" value="1"/>
</dbReference>
<dbReference type="RefSeq" id="WP_345497345.1">
    <property type="nucleotide sequence ID" value="NZ_BAABJM010000004.1"/>
</dbReference>
<evidence type="ECO:0000313" key="3">
    <source>
        <dbReference type="Proteomes" id="UP001500603"/>
    </source>
</evidence>
<dbReference type="PANTHER" id="PTHR47829">
    <property type="entry name" value="HYDROLASE, PUTATIVE (AFU_ORTHOLOGUE AFUA_1G12880)-RELATED"/>
    <property type="match status" value="1"/>
</dbReference>
<dbReference type="SUPFAM" id="SSF56112">
    <property type="entry name" value="Protein kinase-like (PK-like)"/>
    <property type="match status" value="1"/>
</dbReference>
<name>A0ABP9KL06_9NOCA</name>
<dbReference type="Gene3D" id="3.30.200.20">
    <property type="entry name" value="Phosphorylase Kinase, domain 1"/>
    <property type="match status" value="1"/>
</dbReference>
<reference evidence="3" key="1">
    <citation type="journal article" date="2019" name="Int. J. Syst. Evol. Microbiol.">
        <title>The Global Catalogue of Microorganisms (GCM) 10K type strain sequencing project: providing services to taxonomists for standard genome sequencing and annotation.</title>
        <authorList>
            <consortium name="The Broad Institute Genomics Platform"/>
            <consortium name="The Broad Institute Genome Sequencing Center for Infectious Disease"/>
            <person name="Wu L."/>
            <person name="Ma J."/>
        </authorList>
    </citation>
    <scope>NUCLEOTIDE SEQUENCE [LARGE SCALE GENOMIC DNA]</scope>
    <source>
        <strain evidence="3">JCM 18298</strain>
    </source>
</reference>
<dbReference type="Proteomes" id="UP001500603">
    <property type="component" value="Unassembled WGS sequence"/>
</dbReference>
<dbReference type="PANTHER" id="PTHR47829:SF1">
    <property type="entry name" value="HAD FAMILY PHOSPHATASE"/>
    <property type="match status" value="1"/>
</dbReference>
<dbReference type="EMBL" id="BAABJM010000004">
    <property type="protein sequence ID" value="GAA5060828.1"/>
    <property type="molecule type" value="Genomic_DNA"/>
</dbReference>
<dbReference type="InterPro" id="IPR011009">
    <property type="entry name" value="Kinase-like_dom_sf"/>
</dbReference>
<evidence type="ECO:0000313" key="2">
    <source>
        <dbReference type="EMBL" id="GAA5060828.1"/>
    </source>
</evidence>